<dbReference type="GeneID" id="30036965"/>
<dbReference type="OrthoDB" id="4088875at2759"/>
<dbReference type="PANTHER" id="PTHR28187">
    <property type="entry name" value="PROTEIN RCR1-RELATED"/>
    <property type="match status" value="1"/>
</dbReference>
<feature type="compositionally biased region" description="Low complexity" evidence="1">
    <location>
        <begin position="193"/>
        <end position="205"/>
    </location>
</feature>
<organism evidence="3 4">
    <name type="scientific">Sugiyamaella lignohabitans</name>
    <dbReference type="NCBI Taxonomy" id="796027"/>
    <lineage>
        <taxon>Eukaryota</taxon>
        <taxon>Fungi</taxon>
        <taxon>Dikarya</taxon>
        <taxon>Ascomycota</taxon>
        <taxon>Saccharomycotina</taxon>
        <taxon>Dipodascomycetes</taxon>
        <taxon>Dipodascales</taxon>
        <taxon>Trichomonascaceae</taxon>
        <taxon>Sugiyamaella</taxon>
    </lineage>
</organism>
<reference evidence="3 4" key="1">
    <citation type="submission" date="2016-02" db="EMBL/GenBank/DDBJ databases">
        <title>Complete genome sequence and transcriptome regulation of the pentose utilising yeast Sugiyamaella lignohabitans.</title>
        <authorList>
            <person name="Bellasio M."/>
            <person name="Peymann A."/>
            <person name="Valli M."/>
            <person name="Sipitzky M."/>
            <person name="Graf A."/>
            <person name="Sauer M."/>
            <person name="Marx H."/>
            <person name="Mattanovich D."/>
        </authorList>
    </citation>
    <scope>NUCLEOTIDE SEQUENCE [LARGE SCALE GENOMIC DNA]</scope>
    <source>
        <strain evidence="3 4">CBS 10342</strain>
    </source>
</reference>
<proteinExistence type="predicted"/>
<protein>
    <submittedName>
        <fullName evidence="3">Rcr2p</fullName>
    </submittedName>
</protein>
<dbReference type="KEGG" id="slb:AWJ20_4795"/>
<dbReference type="AlphaFoldDB" id="A0A161HKZ5"/>
<feature type="region of interest" description="Disordered" evidence="1">
    <location>
        <begin position="125"/>
        <end position="253"/>
    </location>
</feature>
<dbReference type="InterPro" id="IPR020999">
    <property type="entry name" value="Chitin_synth_reg_RCR"/>
</dbReference>
<keyword evidence="2" id="KW-1133">Transmembrane helix</keyword>
<feature type="compositionally biased region" description="Basic and acidic residues" evidence="1">
    <location>
        <begin position="165"/>
        <end position="176"/>
    </location>
</feature>
<keyword evidence="2" id="KW-0472">Membrane</keyword>
<keyword evidence="2" id="KW-0812">Transmembrane</keyword>
<evidence type="ECO:0000256" key="1">
    <source>
        <dbReference type="SAM" id="MobiDB-lite"/>
    </source>
</evidence>
<dbReference type="RefSeq" id="XP_018736324.1">
    <property type="nucleotide sequence ID" value="XM_018881890.1"/>
</dbReference>
<accession>A0A161HKZ5</accession>
<feature type="region of interest" description="Disordered" evidence="1">
    <location>
        <begin position="87"/>
        <end position="107"/>
    </location>
</feature>
<gene>
    <name evidence="3" type="primary">RCR2</name>
    <name evidence="3" type="ORF">AWJ20_4795</name>
</gene>
<keyword evidence="4" id="KW-1185">Reference proteome</keyword>
<dbReference type="Proteomes" id="UP000189580">
    <property type="component" value="Chromosome d"/>
</dbReference>
<dbReference type="Pfam" id="PF12273">
    <property type="entry name" value="RCR"/>
    <property type="match status" value="1"/>
</dbReference>
<dbReference type="GO" id="GO:0016192">
    <property type="term" value="P:vesicle-mediated transport"/>
    <property type="evidence" value="ECO:0007669"/>
    <property type="project" value="TreeGrafter"/>
</dbReference>
<feature type="compositionally biased region" description="Pro residues" evidence="1">
    <location>
        <begin position="133"/>
        <end position="143"/>
    </location>
</feature>
<evidence type="ECO:0000313" key="3">
    <source>
        <dbReference type="EMBL" id="ANB13847.1"/>
    </source>
</evidence>
<dbReference type="EMBL" id="CP014502">
    <property type="protein sequence ID" value="ANB13847.1"/>
    <property type="molecule type" value="Genomic_DNA"/>
</dbReference>
<feature type="compositionally biased region" description="Polar residues" evidence="1">
    <location>
        <begin position="87"/>
        <end position="96"/>
    </location>
</feature>
<sequence>MYLYLAEALLVRRDNNDDLVCDDEGDCYYNTPWYNYGRWLVVAAIAIVFAVSIYLMRRNAANRLRGAMAPLSNRGWTWVPPTYHQSQRDYSNTTQAPPAAPPYNRSLGTEDAGYYDSYGNFIQTGPVHTVAPPTGPPPPPSPLSPVDSSGVQIPPPVLHHPSNYEMRDVYPSDRKSPSVFTYGPFPEDRYEDLSGPSNGSSSDPNHIIHHENSSNDPSSAAGGPSFVELGGASVPPVDDPEHHLVPPPSQQHN</sequence>
<dbReference type="PANTHER" id="PTHR28187:SF1">
    <property type="entry name" value="PROTEIN RCR1-RELATED"/>
    <property type="match status" value="1"/>
</dbReference>
<evidence type="ECO:0000313" key="4">
    <source>
        <dbReference type="Proteomes" id="UP000189580"/>
    </source>
</evidence>
<name>A0A161HKZ5_9ASCO</name>
<evidence type="ECO:0000256" key="2">
    <source>
        <dbReference type="SAM" id="Phobius"/>
    </source>
</evidence>
<feature type="transmembrane region" description="Helical" evidence="2">
    <location>
        <begin position="36"/>
        <end position="56"/>
    </location>
</feature>